<keyword evidence="3" id="KW-0804">Transcription</keyword>
<evidence type="ECO:0000313" key="10">
    <source>
        <dbReference type="Proteomes" id="UP001358417"/>
    </source>
</evidence>
<dbReference type="PROSITE" id="PS50011">
    <property type="entry name" value="PROTEIN_KINASE_DOM"/>
    <property type="match status" value="1"/>
</dbReference>
<dbReference type="Pfam" id="PF09668">
    <property type="entry name" value="Asp_protease"/>
    <property type="match status" value="1"/>
</dbReference>
<evidence type="ECO:0000256" key="6">
    <source>
        <dbReference type="SAM" id="MobiDB-lite"/>
    </source>
</evidence>
<comment type="caution">
    <text evidence="9">The sequence shown here is derived from an EMBL/GenBank/DDBJ whole genome shotgun (WGS) entry which is preliminary data.</text>
</comment>
<sequence>MAQLAARTSIGDIAERALDALLTPYLNSGSAQRAHLSEVDVGQISTNLSRIGKISWSRVPRLYTVLRLVDHVQVLDAFLNQGVSDVWFPFSERTLPESLRSSSARLKFLDLQHVVLATALSLEREDTGHCHFSKQEDIPLEKVQELGKGGFGTVDRVISTITYTEYARKRIPRGKTFKKDTQILRDFERELGHLKKLSHIHIIKLIGSYTDPRFVGMLMSPVADCDLKDFLNQNLLSAGQRSFLRTFFGCLTSALCYLHENQVRHKDIKPQNVLVKGHNVYLTDFGVSLDWSDLGQSTTTGVTVRTPRYCAPEVAQYMPRNSSSDLWSLGCVFLEIWTVLKEETIDALYKYLEGQGSRSSCHYLNHASSLAWARLLENKNENAEENVPVTWIRGMLVPDQAQRWTGQQLANHIEESNESPDYRYAFSGECCYHGDNSTSSSQSSKRSSRILEEITASLVSPKTRVAEEPTREYESRFNQGYQPDIINKPSATVAQGGPLFRGAMKTWENTEQEKQREAEHLSRLKDAIQQKKLRSAQQTSLTIRSSETPGARHGITENQRTAEQTTIIPTTTTSIPSRDSKTIQAIRRKPLPNIPDHKLPLRPRDDPGPEKRHLHFVSEKQKRRVISCLPCRESRSRCTGGIPCATCLKKRTKPRCVYPKVSPDNTDVDELAEFVDLQEPHENRPKQEKRYAQDNYTPGRKDSGLAMLSDPIANLPLFDRDGRPTDGNRPVEFTGLPPRIPRDKPLGTKVDEPKEKDKNKRQGEDSLTEDDAKLIEASTGEDRVRSFPGSHRKPHNKKKGDRAAETDEETITQDLVTKNLTKAMNDNPWCEYSLQTWLNGDHANSTRAFERAAPLSYIEVRVNDIPLKASVETGNQVTIITLPTAQKCKVAALIDKRYAGTARGVGTAEILGRIHFAQIQIGRHTLASSFTVIGSMAIDDEVMNVMLGLDFLKRYDIAVDYKENCIHLMQDKIYFL</sequence>
<keyword evidence="10" id="KW-1185">Reference proteome</keyword>
<evidence type="ECO:0000313" key="9">
    <source>
        <dbReference type="EMBL" id="KAK5062563.1"/>
    </source>
</evidence>
<evidence type="ECO:0000256" key="2">
    <source>
        <dbReference type="ARBA" id="ARBA00023125"/>
    </source>
</evidence>
<feature type="domain" description="Zn(2)-C6 fungal-type" evidence="8">
    <location>
        <begin position="627"/>
        <end position="658"/>
    </location>
</feature>
<feature type="compositionally biased region" description="Polar residues" evidence="6">
    <location>
        <begin position="535"/>
        <end position="548"/>
    </location>
</feature>
<dbReference type="PANTHER" id="PTHR24359:SF1">
    <property type="entry name" value="INHIBITOR OF NUCLEAR FACTOR KAPPA-B KINASE EPSILON SUBUNIT HOMOLOG 1-RELATED"/>
    <property type="match status" value="1"/>
</dbReference>
<dbReference type="SUPFAM" id="SSF50630">
    <property type="entry name" value="Acid proteases"/>
    <property type="match status" value="1"/>
</dbReference>
<gene>
    <name evidence="9" type="ORF">LTR84_004636</name>
</gene>
<dbReference type="PROSITE" id="PS00108">
    <property type="entry name" value="PROTEIN_KINASE_ST"/>
    <property type="match status" value="1"/>
</dbReference>
<feature type="region of interest" description="Disordered" evidence="6">
    <location>
        <begin position="531"/>
        <end position="560"/>
    </location>
</feature>
<dbReference type="GO" id="GO:0003677">
    <property type="term" value="F:DNA binding"/>
    <property type="evidence" value="ECO:0007669"/>
    <property type="project" value="UniProtKB-KW"/>
</dbReference>
<name>A0AAV9NNG9_9EURO</name>
<keyword evidence="1" id="KW-0805">Transcription regulation</keyword>
<feature type="compositionally biased region" description="Basic and acidic residues" evidence="6">
    <location>
        <begin position="595"/>
        <end position="612"/>
    </location>
</feature>
<dbReference type="InterPro" id="IPR011009">
    <property type="entry name" value="Kinase-like_dom_sf"/>
</dbReference>
<accession>A0AAV9NNG9</accession>
<keyword evidence="5" id="KW-0175">Coiled coil</keyword>
<dbReference type="Gene3D" id="1.10.510.10">
    <property type="entry name" value="Transferase(Phosphotransferase) domain 1"/>
    <property type="match status" value="1"/>
</dbReference>
<dbReference type="PANTHER" id="PTHR24359">
    <property type="entry name" value="SERINE/THREONINE-PROTEIN KINASE SBK1"/>
    <property type="match status" value="1"/>
</dbReference>
<dbReference type="GO" id="GO:0008270">
    <property type="term" value="F:zinc ion binding"/>
    <property type="evidence" value="ECO:0007669"/>
    <property type="project" value="InterPro"/>
</dbReference>
<dbReference type="Proteomes" id="UP001358417">
    <property type="component" value="Unassembled WGS sequence"/>
</dbReference>
<feature type="compositionally biased region" description="Basic and acidic residues" evidence="6">
    <location>
        <begin position="678"/>
        <end position="692"/>
    </location>
</feature>
<feature type="compositionally biased region" description="Basic residues" evidence="6">
    <location>
        <begin position="790"/>
        <end position="800"/>
    </location>
</feature>
<dbReference type="Pfam" id="PF00069">
    <property type="entry name" value="Pkinase"/>
    <property type="match status" value="1"/>
</dbReference>
<feature type="coiled-coil region" evidence="5">
    <location>
        <begin position="504"/>
        <end position="531"/>
    </location>
</feature>
<dbReference type="GO" id="GO:0000981">
    <property type="term" value="F:DNA-binding transcription factor activity, RNA polymerase II-specific"/>
    <property type="evidence" value="ECO:0007669"/>
    <property type="project" value="InterPro"/>
</dbReference>
<dbReference type="InterPro" id="IPR001138">
    <property type="entry name" value="Zn2Cys6_DnaBD"/>
</dbReference>
<dbReference type="CDD" id="cd00180">
    <property type="entry name" value="PKc"/>
    <property type="match status" value="1"/>
</dbReference>
<dbReference type="Gene3D" id="2.40.70.10">
    <property type="entry name" value="Acid Proteases"/>
    <property type="match status" value="1"/>
</dbReference>
<keyword evidence="4" id="KW-0539">Nucleus</keyword>
<dbReference type="GO" id="GO:0004674">
    <property type="term" value="F:protein serine/threonine kinase activity"/>
    <property type="evidence" value="ECO:0007669"/>
    <property type="project" value="TreeGrafter"/>
</dbReference>
<dbReference type="SMART" id="SM00066">
    <property type="entry name" value="GAL4"/>
    <property type="match status" value="1"/>
</dbReference>
<dbReference type="EMBL" id="JAVRRD010000002">
    <property type="protein sequence ID" value="KAK5062563.1"/>
    <property type="molecule type" value="Genomic_DNA"/>
</dbReference>
<feature type="region of interest" description="Disordered" evidence="6">
    <location>
        <begin position="677"/>
        <end position="809"/>
    </location>
</feature>
<dbReference type="SMART" id="SM00220">
    <property type="entry name" value="S_TKc"/>
    <property type="match status" value="1"/>
</dbReference>
<dbReference type="InterPro" id="IPR021109">
    <property type="entry name" value="Peptidase_aspartic_dom_sf"/>
</dbReference>
<dbReference type="AlphaFoldDB" id="A0AAV9NNG9"/>
<evidence type="ECO:0008006" key="11">
    <source>
        <dbReference type="Google" id="ProtNLM"/>
    </source>
</evidence>
<protein>
    <recommendedName>
        <fullName evidence="11">Protein kinase domain-containing protein</fullName>
    </recommendedName>
</protein>
<dbReference type="InterPro" id="IPR000719">
    <property type="entry name" value="Prot_kinase_dom"/>
</dbReference>
<feature type="domain" description="Protein kinase" evidence="7">
    <location>
        <begin position="140"/>
        <end position="415"/>
    </location>
</feature>
<reference evidence="9 10" key="1">
    <citation type="submission" date="2023-08" db="EMBL/GenBank/DDBJ databases">
        <title>Black Yeasts Isolated from many extreme environments.</title>
        <authorList>
            <person name="Coleine C."/>
            <person name="Stajich J.E."/>
            <person name="Selbmann L."/>
        </authorList>
    </citation>
    <scope>NUCLEOTIDE SEQUENCE [LARGE SCALE GENOMIC DNA]</scope>
    <source>
        <strain evidence="9 10">CCFEE 5792</strain>
    </source>
</reference>
<dbReference type="PROSITE" id="PS50048">
    <property type="entry name" value="ZN2_CY6_FUNGAL_2"/>
    <property type="match status" value="1"/>
</dbReference>
<evidence type="ECO:0000259" key="7">
    <source>
        <dbReference type="PROSITE" id="PS50011"/>
    </source>
</evidence>
<feature type="compositionally biased region" description="Basic and acidic residues" evidence="6">
    <location>
        <begin position="740"/>
        <end position="785"/>
    </location>
</feature>
<organism evidence="9 10">
    <name type="scientific">Exophiala bonariae</name>
    <dbReference type="NCBI Taxonomy" id="1690606"/>
    <lineage>
        <taxon>Eukaryota</taxon>
        <taxon>Fungi</taxon>
        <taxon>Dikarya</taxon>
        <taxon>Ascomycota</taxon>
        <taxon>Pezizomycotina</taxon>
        <taxon>Eurotiomycetes</taxon>
        <taxon>Chaetothyriomycetidae</taxon>
        <taxon>Chaetothyriales</taxon>
        <taxon>Herpotrichiellaceae</taxon>
        <taxon>Exophiala</taxon>
    </lineage>
</organism>
<dbReference type="GeneID" id="89972814"/>
<proteinExistence type="predicted"/>
<dbReference type="SUPFAM" id="SSF57701">
    <property type="entry name" value="Zn2/Cys6 DNA-binding domain"/>
    <property type="match status" value="1"/>
</dbReference>
<dbReference type="InterPro" id="IPR008271">
    <property type="entry name" value="Ser/Thr_kinase_AS"/>
</dbReference>
<dbReference type="PROSITE" id="PS00463">
    <property type="entry name" value="ZN2_CY6_FUNGAL_1"/>
    <property type="match status" value="1"/>
</dbReference>
<dbReference type="SUPFAM" id="SSF56112">
    <property type="entry name" value="Protein kinase-like (PK-like)"/>
    <property type="match status" value="1"/>
</dbReference>
<feature type="region of interest" description="Disordered" evidence="6">
    <location>
        <begin position="591"/>
        <end position="612"/>
    </location>
</feature>
<dbReference type="GO" id="GO:0005524">
    <property type="term" value="F:ATP binding"/>
    <property type="evidence" value="ECO:0007669"/>
    <property type="project" value="InterPro"/>
</dbReference>
<evidence type="ECO:0000259" key="8">
    <source>
        <dbReference type="PROSITE" id="PS50048"/>
    </source>
</evidence>
<evidence type="ECO:0000256" key="4">
    <source>
        <dbReference type="ARBA" id="ARBA00023242"/>
    </source>
</evidence>
<dbReference type="InterPro" id="IPR019103">
    <property type="entry name" value="Peptidase_aspartic_DDI1-type"/>
</dbReference>
<evidence type="ECO:0000256" key="5">
    <source>
        <dbReference type="SAM" id="Coils"/>
    </source>
</evidence>
<dbReference type="GO" id="GO:0006508">
    <property type="term" value="P:proteolysis"/>
    <property type="evidence" value="ECO:0007669"/>
    <property type="project" value="InterPro"/>
</dbReference>
<keyword evidence="2" id="KW-0238">DNA-binding</keyword>
<dbReference type="GO" id="GO:0004190">
    <property type="term" value="F:aspartic-type endopeptidase activity"/>
    <property type="evidence" value="ECO:0007669"/>
    <property type="project" value="InterPro"/>
</dbReference>
<evidence type="ECO:0000256" key="1">
    <source>
        <dbReference type="ARBA" id="ARBA00023015"/>
    </source>
</evidence>
<dbReference type="InterPro" id="IPR036864">
    <property type="entry name" value="Zn2-C6_fun-type_DNA-bd_sf"/>
</dbReference>
<evidence type="ECO:0000256" key="3">
    <source>
        <dbReference type="ARBA" id="ARBA00023163"/>
    </source>
</evidence>
<dbReference type="RefSeq" id="XP_064710835.1">
    <property type="nucleotide sequence ID" value="XM_064848211.1"/>
</dbReference>